<evidence type="ECO:0000313" key="1">
    <source>
        <dbReference type="EMBL" id="EGO28219.1"/>
    </source>
</evidence>
<dbReference type="InterPro" id="IPR011333">
    <property type="entry name" value="SKP1/BTB/POZ_sf"/>
</dbReference>
<dbReference type="Gene3D" id="3.30.710.10">
    <property type="entry name" value="Potassium Channel Kv1.1, Chain A"/>
    <property type="match status" value="1"/>
</dbReference>
<dbReference type="CDD" id="cd18186">
    <property type="entry name" value="BTB_POZ_ZBTB_KLHL-like"/>
    <property type="match status" value="1"/>
</dbReference>
<protein>
    <submittedName>
        <fullName evidence="1">Uncharacterized protein</fullName>
    </submittedName>
</protein>
<dbReference type="Proteomes" id="UP000008064">
    <property type="component" value="Unassembled WGS sequence"/>
</dbReference>
<dbReference type="AlphaFoldDB" id="F8NLN8"/>
<accession>F8NLN8</accession>
<sequence length="176" mass="19374">MYTAKFENMPGSISFSNSVKDSMVKNVLYKLHRNILSTASKTLKDIFSASANAHLIATDGSSDDHPIVLPTVTTLAFEALLSLCYGRWSSPSGCLTVDNTNNIHFNPPSDSPNEPDSPIQLEQTHQMKARLEGQDLVQKVVNILSFLMLLVGEILHANQVFIVHDQQTFLATCIVT</sequence>
<dbReference type="KEGG" id="sla:SERLADRAFT_405858"/>
<gene>
    <name evidence="1" type="ORF">SERLADRAFT_405858</name>
</gene>
<dbReference type="HOGENOM" id="CLU_1526079_0_0_1"/>
<dbReference type="RefSeq" id="XP_007314418.1">
    <property type="nucleotide sequence ID" value="XM_007314356.1"/>
</dbReference>
<reference evidence="1" key="1">
    <citation type="submission" date="2011-04" db="EMBL/GenBank/DDBJ databases">
        <title>Evolution of plant cell wall degrading machinery underlies the functional diversity of forest fungi.</title>
        <authorList>
            <consortium name="US DOE Joint Genome Institute (JGI-PGF)"/>
            <person name="Eastwood D.C."/>
            <person name="Floudas D."/>
            <person name="Binder M."/>
            <person name="Majcherczyk A."/>
            <person name="Schneider P."/>
            <person name="Aerts A."/>
            <person name="Asiegbu F.O."/>
            <person name="Baker S.E."/>
            <person name="Barry K."/>
            <person name="Bendiksby M."/>
            <person name="Blumentritt M."/>
            <person name="Coutinho P.M."/>
            <person name="Cullen D."/>
            <person name="Cullen D."/>
            <person name="Gathman A."/>
            <person name="Goodell B."/>
            <person name="Henrissat B."/>
            <person name="Ihrmark K."/>
            <person name="Kauserud H."/>
            <person name="Kohler A."/>
            <person name="LaButti K."/>
            <person name="Lapidus A."/>
            <person name="Lavin J.L."/>
            <person name="Lee Y.-H."/>
            <person name="Lindquist E."/>
            <person name="Lilly W."/>
            <person name="Lucas S."/>
            <person name="Morin E."/>
            <person name="Murat C."/>
            <person name="Oguiza J.A."/>
            <person name="Park J."/>
            <person name="Pisabarro A.G."/>
            <person name="Riley R."/>
            <person name="Rosling A."/>
            <person name="Salamov A."/>
            <person name="Schmidt O."/>
            <person name="Schmutz J."/>
            <person name="Skrede I."/>
            <person name="Stenlid J."/>
            <person name="Wiebenga A."/>
            <person name="Xie X."/>
            <person name="Kues U."/>
            <person name="Hibbett D.S."/>
            <person name="Hoffmeister D."/>
            <person name="Hogberg N."/>
            <person name="Martin F."/>
            <person name="Grigoriev I.V."/>
            <person name="Watkinson S.C."/>
        </authorList>
    </citation>
    <scope>NUCLEOTIDE SEQUENCE</scope>
    <source>
        <strain evidence="1">S7.9</strain>
    </source>
</reference>
<dbReference type="OrthoDB" id="2687485at2759"/>
<dbReference type="GeneID" id="18812586"/>
<proteinExistence type="predicted"/>
<dbReference type="EMBL" id="GL945430">
    <property type="protein sequence ID" value="EGO28219.1"/>
    <property type="molecule type" value="Genomic_DNA"/>
</dbReference>
<organism>
    <name type="scientific">Serpula lacrymans var. lacrymans (strain S7.9)</name>
    <name type="common">Dry rot fungus</name>
    <dbReference type="NCBI Taxonomy" id="578457"/>
    <lineage>
        <taxon>Eukaryota</taxon>
        <taxon>Fungi</taxon>
        <taxon>Dikarya</taxon>
        <taxon>Basidiomycota</taxon>
        <taxon>Agaricomycotina</taxon>
        <taxon>Agaricomycetes</taxon>
        <taxon>Agaricomycetidae</taxon>
        <taxon>Boletales</taxon>
        <taxon>Coniophorineae</taxon>
        <taxon>Serpulaceae</taxon>
        <taxon>Serpula</taxon>
    </lineage>
</organism>
<name>F8NLN8_SERL9</name>